<evidence type="ECO:0000256" key="1">
    <source>
        <dbReference type="ARBA" id="ARBA00009340"/>
    </source>
</evidence>
<feature type="domain" description="MMS19 C-terminal" evidence="3">
    <location>
        <begin position="85"/>
        <end position="197"/>
    </location>
</feature>
<comment type="caution">
    <text evidence="4">The sequence shown here is derived from an EMBL/GenBank/DDBJ whole genome shotgun (WGS) entry which is preliminary data.</text>
</comment>
<reference evidence="4 5" key="1">
    <citation type="journal article" date="2019" name="Genome Biol. Evol.">
        <title>Insights into the evolution of the New World diploid cottons (Gossypium, subgenus Houzingenia) based on genome sequencing.</title>
        <authorList>
            <person name="Grover C.E."/>
            <person name="Arick M.A. 2nd"/>
            <person name="Thrash A."/>
            <person name="Conover J.L."/>
            <person name="Sanders W.S."/>
            <person name="Peterson D.G."/>
            <person name="Frelichowski J.E."/>
            <person name="Scheffler J.A."/>
            <person name="Scheffler B.E."/>
            <person name="Wendel J.F."/>
        </authorList>
    </citation>
    <scope>NUCLEOTIDE SEQUENCE [LARGE SCALE GENOMIC DNA]</scope>
    <source>
        <strain evidence="4">157</strain>
        <tissue evidence="4">Leaf</tissue>
    </source>
</reference>
<accession>A0A7J8MXA6</accession>
<organism evidence="4 5">
    <name type="scientific">Gossypium lobatum</name>
    <dbReference type="NCBI Taxonomy" id="34289"/>
    <lineage>
        <taxon>Eukaryota</taxon>
        <taxon>Viridiplantae</taxon>
        <taxon>Streptophyta</taxon>
        <taxon>Embryophyta</taxon>
        <taxon>Tracheophyta</taxon>
        <taxon>Spermatophyta</taxon>
        <taxon>Magnoliopsida</taxon>
        <taxon>eudicotyledons</taxon>
        <taxon>Gunneridae</taxon>
        <taxon>Pentapetalae</taxon>
        <taxon>rosids</taxon>
        <taxon>malvids</taxon>
        <taxon>Malvales</taxon>
        <taxon>Malvaceae</taxon>
        <taxon>Malvoideae</taxon>
        <taxon>Gossypium</taxon>
    </lineage>
</organism>
<keyword evidence="2" id="KW-0227">DNA damage</keyword>
<evidence type="ECO:0000313" key="5">
    <source>
        <dbReference type="Proteomes" id="UP000593572"/>
    </source>
</evidence>
<dbReference type="InterPro" id="IPR016024">
    <property type="entry name" value="ARM-type_fold"/>
</dbReference>
<name>A0A7J8MXA6_9ROSI</name>
<dbReference type="GO" id="GO:0005634">
    <property type="term" value="C:nucleus"/>
    <property type="evidence" value="ECO:0007669"/>
    <property type="project" value="UniProtKB-SubCell"/>
</dbReference>
<evidence type="ECO:0000313" key="4">
    <source>
        <dbReference type="EMBL" id="MBA0569210.1"/>
    </source>
</evidence>
<protein>
    <recommendedName>
        <fullName evidence="2">MMS19 nucleotide excision repair protein</fullName>
    </recommendedName>
</protein>
<dbReference type="Proteomes" id="UP000593572">
    <property type="component" value="Unassembled WGS sequence"/>
</dbReference>
<evidence type="ECO:0000256" key="2">
    <source>
        <dbReference type="RuleBase" id="RU367072"/>
    </source>
</evidence>
<dbReference type="GO" id="GO:0006281">
    <property type="term" value="P:DNA repair"/>
    <property type="evidence" value="ECO:0007669"/>
    <property type="project" value="UniProtKB-UniRule"/>
</dbReference>
<dbReference type="PANTHER" id="PTHR12891:SF0">
    <property type="entry name" value="MMS19 NUCLEOTIDE EXCISION REPAIR PROTEIN HOMOLOG"/>
    <property type="match status" value="1"/>
</dbReference>
<feature type="non-terminal residue" evidence="4">
    <location>
        <position position="1"/>
    </location>
</feature>
<dbReference type="Gene3D" id="1.25.10.10">
    <property type="entry name" value="Leucine-rich Repeat Variant"/>
    <property type="match status" value="1"/>
</dbReference>
<dbReference type="EMBL" id="JABEZX010000010">
    <property type="protein sequence ID" value="MBA0569210.1"/>
    <property type="molecule type" value="Genomic_DNA"/>
</dbReference>
<dbReference type="GO" id="GO:0097361">
    <property type="term" value="C:cytosolic [4Fe-4S] assembly targeting complex"/>
    <property type="evidence" value="ECO:0007669"/>
    <property type="project" value="UniProtKB-UniRule"/>
</dbReference>
<comment type="function">
    <text evidence="2">Key component of the cytosolic iron-sulfur protein assembly (CIA) complex, a multiprotein complex that mediates the incorporation of iron-sulfur cluster into apoproteins specifically involved in DNA metabolism and genomic integrity. In the CIA complex, MMS19 acts as an adapter between early-acting CIA components and a subset of cellular target iron-sulfur proteins.</text>
</comment>
<dbReference type="GO" id="GO:0016226">
    <property type="term" value="P:iron-sulfur cluster assembly"/>
    <property type="evidence" value="ECO:0007669"/>
    <property type="project" value="UniProtKB-UniRule"/>
</dbReference>
<dbReference type="InterPro" id="IPR024687">
    <property type="entry name" value="MMS19_C"/>
</dbReference>
<sequence length="326" mass="35996">MTTLLKGNVVAAQALGSMVNKLDLKSTRGQTSSDCTLEEAMDIILNLSLWIFDKNSSSSIQSKMISVHDTGLNDLSNGVGSCTSLQIHAILGLAWIGKGLLMRGHEKVNDITMVFLRCLQSSGRAGISHQEKSISENNYKLDLHNSVMKTAADAFQILIGDCEQCLNREFHAIIRPLYKQRFFSTIMPVLQSLVMKLEPLSSNDVVDKDLLYGLLLVLSGILMDKNGQEAVSDSAHTVVNCLVDLTRYPHMTLVRETAMQCLIAISGLSHARIYPMRTQVLQAVIKALDDPKRAVRREAVRCRQAWSGINCIKKSPFLIPSIALAR</sequence>
<dbReference type="SUPFAM" id="SSF48371">
    <property type="entry name" value="ARM repeat"/>
    <property type="match status" value="1"/>
</dbReference>
<keyword evidence="2" id="KW-0539">Nucleus</keyword>
<dbReference type="GO" id="GO:0051604">
    <property type="term" value="P:protein maturation"/>
    <property type="evidence" value="ECO:0007669"/>
    <property type="project" value="UniProtKB-UniRule"/>
</dbReference>
<dbReference type="InterPro" id="IPR039920">
    <property type="entry name" value="MMS19"/>
</dbReference>
<proteinExistence type="inferred from homology"/>
<keyword evidence="2" id="KW-0234">DNA repair</keyword>
<comment type="subcellular location">
    <subcellularLocation>
        <location evidence="2">Nucleus</location>
    </subcellularLocation>
</comment>
<dbReference type="InterPro" id="IPR011989">
    <property type="entry name" value="ARM-like"/>
</dbReference>
<comment type="similarity">
    <text evidence="1 2">Belongs to the MET18/MMS19 family.</text>
</comment>
<dbReference type="PANTHER" id="PTHR12891">
    <property type="entry name" value="DNA REPAIR/TRANSCRIPTION PROTEIN MET18/MMS19"/>
    <property type="match status" value="1"/>
</dbReference>
<dbReference type="Pfam" id="PF12460">
    <property type="entry name" value="MMS19_C"/>
    <property type="match status" value="1"/>
</dbReference>
<keyword evidence="5" id="KW-1185">Reference proteome</keyword>
<dbReference type="AlphaFoldDB" id="A0A7J8MXA6"/>
<evidence type="ECO:0000259" key="3">
    <source>
        <dbReference type="Pfam" id="PF12460"/>
    </source>
</evidence>
<gene>
    <name evidence="4" type="ORF">Golob_006656</name>
</gene>